<protein>
    <submittedName>
        <fullName evidence="1">Uncharacterized protein</fullName>
    </submittedName>
</protein>
<dbReference type="EMBL" id="EF568108">
    <property type="protein sequence ID" value="ABQ08791.1"/>
    <property type="molecule type" value="Genomic_DNA"/>
</dbReference>
<name>B0YLH2_GHVS</name>
<keyword evidence="2" id="KW-1185">Reference proteome</keyword>
<evidence type="ECO:0000313" key="2">
    <source>
        <dbReference type="Proteomes" id="UP000011301"/>
    </source>
</evidence>
<dbReference type="Proteomes" id="UP000011301">
    <property type="component" value="Segment"/>
</dbReference>
<proteinExistence type="predicted"/>
<gene>
    <name evidence="1" type="ORF">SGHV018</name>
</gene>
<dbReference type="KEGG" id="vg:5950952"/>
<accession>B0YLH2</accession>
<reference evidence="1 2" key="1">
    <citation type="journal article" date="2007" name="J. Virol. Methods">
        <title>Development of a non-destructive PCR method for detection of the salivary gland hypertrophy virus (SGHV) in tsetse flies.</title>
        <authorList>
            <person name="Abd-Alla A."/>
            <person name="Bossin H."/>
            <person name="Cousserans F."/>
            <person name="Parker A."/>
            <person name="Bergoin M."/>
            <person name="Robinson A."/>
        </authorList>
    </citation>
    <scope>NUCLEOTIDE SEQUENCE [LARGE SCALE GENOMIC DNA]</scope>
    <source>
        <strain evidence="2">Isolate Glossina pallidipes/Ethiopia/Seibersdorf/-</strain>
    </source>
</reference>
<evidence type="ECO:0000313" key="1">
    <source>
        <dbReference type="EMBL" id="ABQ08791.1"/>
    </source>
</evidence>
<organism evidence="1 2">
    <name type="scientific">Glossina hytrovirus (isolate Glossina pallidipes/Ethiopia/Seibersdorf/-)</name>
    <name type="common">GHV</name>
    <dbReference type="NCBI Taxonomy" id="379529"/>
    <lineage>
        <taxon>Viruses</taxon>
        <taxon>Viruses incertae sedis</taxon>
        <taxon>Naldaviricetes</taxon>
        <taxon>Lefavirales</taxon>
        <taxon>Hytrosaviridae</taxon>
        <taxon>Glossinavirus</taxon>
        <taxon>Glossinavirus glopallidipedis</taxon>
    </lineage>
</organism>
<dbReference type="RefSeq" id="YP_001686966.1">
    <property type="nucleotide sequence ID" value="NC_010356.1"/>
</dbReference>
<reference evidence="1 2" key="2">
    <citation type="journal article" date="2008" name="J. Virol.">
        <title>Genome analysis of a Glossina pallidipes salivary gland hypertrophy virus reveals a novel, large, double-stranded circular DNA virus.</title>
        <authorList>
            <person name="Abd-Alla A.M."/>
            <person name="Cousserans F."/>
            <person name="Parker A.G."/>
            <person name="Jehle J.A."/>
            <person name="Parker N.J."/>
            <person name="Vlak J.M."/>
            <person name="Robinson A.S."/>
            <person name="Bergoin M."/>
        </authorList>
    </citation>
    <scope>NUCLEOTIDE SEQUENCE [LARGE SCALE GENOMIC DNA]</scope>
    <source>
        <strain evidence="2">Isolate Glossina pallidipes/Ethiopia/Seibersdorf/-</strain>
    </source>
</reference>
<organismHost>
    <name type="scientific">Glossina</name>
    <name type="common">tsetse flies</name>
    <dbReference type="NCBI Taxonomy" id="7393"/>
</organismHost>
<sequence>MAQPFVLENNKSSYITQKKKVLSIQVPNTCPTHFVNNKISQVLSIWPNLEITNKLDNPLYCHIIILRTSIYMAQP</sequence>
<dbReference type="GeneID" id="5950952"/>